<evidence type="ECO:0000313" key="5">
    <source>
        <dbReference type="Proteomes" id="UP001165263"/>
    </source>
</evidence>
<evidence type="ECO:0000256" key="2">
    <source>
        <dbReference type="SAM" id="SignalP"/>
    </source>
</evidence>
<dbReference type="GO" id="GO:0016787">
    <property type="term" value="F:hydrolase activity"/>
    <property type="evidence" value="ECO:0007669"/>
    <property type="project" value="UniProtKB-KW"/>
</dbReference>
<sequence>MSTFRAAAVLAVFLSTGAVVNAQTANVPLTQPPGWVLDWNDEFDGPTLDRTKWVPETGGDGWGNEELEFYTDRPENVRVGGGNLVIEARKEDHGGRHYTSARIKTAGKVERTYGRYEARIKIPRGQGIWPAFWLLGADVGKAGWPRCGEIDIMENIGREPDFVHGTLHGPGYSGDKAIGKPQRLEKGNYADDYHVYAVEWEPREIRWYRDGILYHTARPDTVTGDWVFEHPFFVILNLAVGGAWPGNPDAATVLPQQMLVDYVRVYRRAR</sequence>
<comment type="similarity">
    <text evidence="1">Belongs to the glycosyl hydrolase 16 family.</text>
</comment>
<dbReference type="InterPro" id="IPR000757">
    <property type="entry name" value="Beta-glucanase-like"/>
</dbReference>
<dbReference type="SUPFAM" id="SSF49899">
    <property type="entry name" value="Concanavalin A-like lectins/glucanases"/>
    <property type="match status" value="1"/>
</dbReference>
<evidence type="ECO:0000259" key="3">
    <source>
        <dbReference type="PROSITE" id="PS51762"/>
    </source>
</evidence>
<protein>
    <submittedName>
        <fullName evidence="4">Glycoside hydrolase family 16 protein</fullName>
    </submittedName>
</protein>
<name>A0ABT2C4U8_9BURK</name>
<feature type="chain" id="PRO_5045131190" evidence="2">
    <location>
        <begin position="23"/>
        <end position="270"/>
    </location>
</feature>
<accession>A0ABT2C4U8</accession>
<dbReference type="Gene3D" id="2.60.120.200">
    <property type="match status" value="1"/>
</dbReference>
<dbReference type="RefSeq" id="WP_259451441.1">
    <property type="nucleotide sequence ID" value="NZ_CP119520.1"/>
</dbReference>
<dbReference type="InterPro" id="IPR050546">
    <property type="entry name" value="Glycosyl_Hydrlase_16"/>
</dbReference>
<organism evidence="4 5">
    <name type="scientific">Telluria mixta</name>
    <dbReference type="NCBI Taxonomy" id="34071"/>
    <lineage>
        <taxon>Bacteria</taxon>
        <taxon>Pseudomonadati</taxon>
        <taxon>Pseudomonadota</taxon>
        <taxon>Betaproteobacteria</taxon>
        <taxon>Burkholderiales</taxon>
        <taxon>Oxalobacteraceae</taxon>
        <taxon>Telluria group</taxon>
        <taxon>Telluria</taxon>
    </lineage>
</organism>
<reference evidence="4" key="1">
    <citation type="submission" date="2022-08" db="EMBL/GenBank/DDBJ databases">
        <title>Reclassification of Massilia species as members of the genera Telluria, Duganella, Pseudoduganella, Mokoshia gen. nov. and Zemynaea gen. nov. using orthogonal and non-orthogonal genome-based approaches.</title>
        <authorList>
            <person name="Bowman J.P."/>
        </authorList>
    </citation>
    <scope>NUCLEOTIDE SEQUENCE</scope>
    <source>
        <strain evidence="4">LMG 11547</strain>
    </source>
</reference>
<dbReference type="Pfam" id="PF00722">
    <property type="entry name" value="Glyco_hydro_16"/>
    <property type="match status" value="1"/>
</dbReference>
<dbReference type="InterPro" id="IPR013320">
    <property type="entry name" value="ConA-like_dom_sf"/>
</dbReference>
<proteinExistence type="inferred from homology"/>
<keyword evidence="5" id="KW-1185">Reference proteome</keyword>
<dbReference type="PANTHER" id="PTHR10963">
    <property type="entry name" value="GLYCOSYL HYDROLASE-RELATED"/>
    <property type="match status" value="1"/>
</dbReference>
<evidence type="ECO:0000256" key="1">
    <source>
        <dbReference type="ARBA" id="ARBA00006865"/>
    </source>
</evidence>
<comment type="caution">
    <text evidence="4">The sequence shown here is derived from an EMBL/GenBank/DDBJ whole genome shotgun (WGS) entry which is preliminary data.</text>
</comment>
<dbReference type="Proteomes" id="UP001165263">
    <property type="component" value="Unassembled WGS sequence"/>
</dbReference>
<keyword evidence="4" id="KW-0378">Hydrolase</keyword>
<feature type="signal peptide" evidence="2">
    <location>
        <begin position="1"/>
        <end position="22"/>
    </location>
</feature>
<evidence type="ECO:0000313" key="4">
    <source>
        <dbReference type="EMBL" id="MCS0632411.1"/>
    </source>
</evidence>
<dbReference type="PROSITE" id="PS51762">
    <property type="entry name" value="GH16_2"/>
    <property type="match status" value="1"/>
</dbReference>
<dbReference type="EMBL" id="JANUHC010000009">
    <property type="protein sequence ID" value="MCS0632411.1"/>
    <property type="molecule type" value="Genomic_DNA"/>
</dbReference>
<gene>
    <name evidence="4" type="ORF">NX786_24060</name>
</gene>
<feature type="domain" description="GH16" evidence="3">
    <location>
        <begin position="20"/>
        <end position="270"/>
    </location>
</feature>
<dbReference type="CDD" id="cd08023">
    <property type="entry name" value="GH16_laminarinase_like"/>
    <property type="match status" value="1"/>
</dbReference>
<keyword evidence="2" id="KW-0732">Signal</keyword>
<dbReference type="PANTHER" id="PTHR10963:SF55">
    <property type="entry name" value="GLYCOSIDE HYDROLASE FAMILY 16 PROTEIN"/>
    <property type="match status" value="1"/>
</dbReference>